<name>A0A848KMQ1_9NOCA</name>
<reference evidence="1 2" key="1">
    <citation type="submission" date="2019-05" db="EMBL/GenBank/DDBJ databases">
        <authorList>
            <person name="Lee S.D."/>
        </authorList>
    </citation>
    <scope>NUCLEOTIDE SEQUENCE [LARGE SCALE GENOMIC DNA]</scope>
    <source>
        <strain evidence="1 2">YC2-7</strain>
    </source>
</reference>
<accession>A0A848KMQ1</accession>
<proteinExistence type="predicted"/>
<dbReference type="AlphaFoldDB" id="A0A848KMQ1"/>
<organism evidence="1 2">
    <name type="scientific">Antrihabitans stalactiti</name>
    <dbReference type="NCBI Taxonomy" id="2584121"/>
    <lineage>
        <taxon>Bacteria</taxon>
        <taxon>Bacillati</taxon>
        <taxon>Actinomycetota</taxon>
        <taxon>Actinomycetes</taxon>
        <taxon>Mycobacteriales</taxon>
        <taxon>Nocardiaceae</taxon>
        <taxon>Antrihabitans</taxon>
    </lineage>
</organism>
<comment type="caution">
    <text evidence="1">The sequence shown here is derived from an EMBL/GenBank/DDBJ whole genome shotgun (WGS) entry which is preliminary data.</text>
</comment>
<keyword evidence="2" id="KW-1185">Reference proteome</keyword>
<evidence type="ECO:0000313" key="1">
    <source>
        <dbReference type="EMBL" id="NMN97550.1"/>
    </source>
</evidence>
<gene>
    <name evidence="1" type="ORF">FGL95_21160</name>
</gene>
<dbReference type="InterPro" id="IPR012349">
    <property type="entry name" value="Split_barrel_FMN-bd"/>
</dbReference>
<dbReference type="RefSeq" id="WP_169590471.1">
    <property type="nucleotide sequence ID" value="NZ_VCQU01000007.1"/>
</dbReference>
<dbReference type="Proteomes" id="UP000535543">
    <property type="component" value="Unassembled WGS sequence"/>
</dbReference>
<protein>
    <submittedName>
        <fullName evidence="1">Nitroreductase family deazaflavin-dependent oxidoreductase</fullName>
    </submittedName>
</protein>
<dbReference type="EMBL" id="VCQU01000007">
    <property type="protein sequence ID" value="NMN97550.1"/>
    <property type="molecule type" value="Genomic_DNA"/>
</dbReference>
<reference evidence="1 2" key="2">
    <citation type="submission" date="2020-06" db="EMBL/GenBank/DDBJ databases">
        <title>Antribacter stalactiti gen. nov., sp. nov., a new member of the family Nacardiaceae isolated from a cave.</title>
        <authorList>
            <person name="Kim I.S."/>
        </authorList>
    </citation>
    <scope>NUCLEOTIDE SEQUENCE [LARGE SCALE GENOMIC DNA]</scope>
    <source>
        <strain evidence="1 2">YC2-7</strain>
    </source>
</reference>
<sequence length="157" mass="17723">MQCYDEYLRWLYRGGRPNLWARVQNRATAELFARGILPHRVAALGIHGRRSGRLIWFPVALTEFEGHSYVVSMLGRDANWVRNLNAADGQAILRHGRRESVRLVDADPALSGPILRQFLRGAPGARPHVPISLDASPAEYERVAANYPIYRVDPAVR</sequence>
<dbReference type="Gene3D" id="2.30.110.10">
    <property type="entry name" value="Electron Transport, Fmn-binding Protein, Chain A"/>
    <property type="match status" value="1"/>
</dbReference>
<evidence type="ECO:0000313" key="2">
    <source>
        <dbReference type="Proteomes" id="UP000535543"/>
    </source>
</evidence>